<dbReference type="STRING" id="1224163.B841_12625"/>
<reference evidence="2 3" key="1">
    <citation type="submission" date="2012-11" db="EMBL/GenBank/DDBJ databases">
        <title>The complete genome sequence of Corynebacterium maris Coryn-1 (=DSM 45190).</title>
        <authorList>
            <person name="Schaffert L."/>
            <person name="Albersmeier A."/>
            <person name="Kalinowski J."/>
            <person name="Ruckert C."/>
        </authorList>
    </citation>
    <scope>NUCLEOTIDE SEQUENCE [LARGE SCALE GENOMIC DNA]</scope>
    <source>
        <strain evidence="3">Coryn-1</strain>
    </source>
</reference>
<proteinExistence type="predicted"/>
<evidence type="ECO:0000313" key="2">
    <source>
        <dbReference type="EMBL" id="AGS35995.1"/>
    </source>
</evidence>
<name>S5T5W9_9CORY</name>
<organism evidence="2 3">
    <name type="scientific">Corynebacterium maris DSM 45190</name>
    <dbReference type="NCBI Taxonomy" id="1224163"/>
    <lineage>
        <taxon>Bacteria</taxon>
        <taxon>Bacillati</taxon>
        <taxon>Actinomycetota</taxon>
        <taxon>Actinomycetes</taxon>
        <taxon>Mycobacteriales</taxon>
        <taxon>Corynebacteriaceae</taxon>
        <taxon>Corynebacterium</taxon>
    </lineage>
</organism>
<dbReference type="HOGENOM" id="CLU_078729_1_1_11"/>
<dbReference type="EMBL" id="CP003924">
    <property type="protein sequence ID" value="AGS35995.1"/>
    <property type="molecule type" value="Genomic_DNA"/>
</dbReference>
<feature type="region of interest" description="Disordered" evidence="1">
    <location>
        <begin position="46"/>
        <end position="81"/>
    </location>
</feature>
<sequence length="161" mass="16286">MGVLIALALAVVAGIAGAAMFLFDSSRTAAGSAPSTVVQTVTEFVDPPAGEDEQPEPEAEGPARPASPQMPAGATAVSSEALRGEPAGSFRNVYTGSSVTSAPFAEAVAQAWRANYDRTGALNDTITAYSPVTGVSYSMQCNDNGSYVTCSGGNNAVVYLA</sequence>
<gene>
    <name evidence="2" type="ORF">B841_12625</name>
</gene>
<keyword evidence="3" id="KW-1185">Reference proteome</keyword>
<dbReference type="KEGG" id="cmd:B841_12625"/>
<dbReference type="Proteomes" id="UP000015388">
    <property type="component" value="Chromosome"/>
</dbReference>
<dbReference type="eggNOG" id="COG0515">
    <property type="taxonomic scope" value="Bacteria"/>
</dbReference>
<dbReference type="PATRIC" id="fig|1224163.3.peg.2550"/>
<protein>
    <submittedName>
        <fullName evidence="2">Uncharacterized protein</fullName>
    </submittedName>
</protein>
<evidence type="ECO:0000256" key="1">
    <source>
        <dbReference type="SAM" id="MobiDB-lite"/>
    </source>
</evidence>
<accession>S5T5W9</accession>
<evidence type="ECO:0000313" key="3">
    <source>
        <dbReference type="Proteomes" id="UP000015388"/>
    </source>
</evidence>
<feature type="compositionally biased region" description="Acidic residues" evidence="1">
    <location>
        <begin position="49"/>
        <end position="59"/>
    </location>
</feature>
<dbReference type="AlphaFoldDB" id="S5T5W9"/>